<dbReference type="EMBL" id="AVPG01000014">
    <property type="protein sequence ID" value="KGX86377.1"/>
    <property type="molecule type" value="Genomic_DNA"/>
</dbReference>
<evidence type="ECO:0000256" key="4">
    <source>
        <dbReference type="ARBA" id="ARBA00022989"/>
    </source>
</evidence>
<evidence type="ECO:0000256" key="2">
    <source>
        <dbReference type="ARBA" id="ARBA00022692"/>
    </source>
</evidence>
<keyword evidence="4" id="KW-1133">Transmembrane helix</keyword>
<keyword evidence="8" id="KW-1185">Reference proteome</keyword>
<dbReference type="PANTHER" id="PTHR33392:SF10">
    <property type="entry name" value="POLYISOPRENYL-TEICHOIC ACID--PEPTIDOGLYCAN TEICHOIC ACID TRANSFERASE TAGV"/>
    <property type="match status" value="1"/>
</dbReference>
<dbReference type="Gene3D" id="3.40.630.190">
    <property type="entry name" value="LCP protein"/>
    <property type="match status" value="1"/>
</dbReference>
<dbReference type="RefSeq" id="WP_084600225.1">
    <property type="nucleotide sequence ID" value="NZ_AVPG01000014.1"/>
</dbReference>
<dbReference type="eggNOG" id="COG1316">
    <property type="taxonomic scope" value="Bacteria"/>
</dbReference>
<dbReference type="AlphaFoldDB" id="A0A0A5HRW8"/>
<accession>A0A0A5HRW8</accession>
<keyword evidence="2" id="KW-0812">Transmembrane</keyword>
<dbReference type="OrthoDB" id="27330at2"/>
<name>A0A0A5HRW8_9BACI</name>
<keyword evidence="4" id="KW-0472">Membrane</keyword>
<evidence type="ECO:0000259" key="6">
    <source>
        <dbReference type="Pfam" id="PF03816"/>
    </source>
</evidence>
<dbReference type="InterPro" id="IPR004474">
    <property type="entry name" value="LytR_CpsA_psr"/>
</dbReference>
<gene>
    <name evidence="7" type="ORF">N784_05345</name>
</gene>
<dbReference type="InterPro" id="IPR050922">
    <property type="entry name" value="LytR/CpsA/Psr_CW_biosynth"/>
</dbReference>
<sequence length="376" mass="42972">MKKPIYVNRNNMIMKKKKKRRRRVAMLLIIIFLSVGGYFAYTFAETYQAAKNSYDDLGREKSEFREEKVTISNDPVSVLLMGVESYSTDGANGRTDALMLATFNPEDGSTKLLSIPRDTRVDIPEHGMDKINHAYAYGSEELTIQTVENFFNIPIDYYATVDFEGFKNIVDILNGIEVDVPFDFEERSDEKTGAEMLQFKEGTMTLNGREALAYARMRKEDPRGDLGRVERQKQVLEAMVDKLTSMSTIFKTKGIAEEIGANVQTNLRPGEGLAFYNKYSDFNVDTMEQVSLDGYDDYINGIYYYMPDEASRLEIEQEFKIHLDLMEPQEDVTETQSDEGEATTYFEEDPAYEEPAATDPSLQHSQPEPTYTPMNE</sequence>
<feature type="compositionally biased region" description="Polar residues" evidence="5">
    <location>
        <begin position="360"/>
        <end position="376"/>
    </location>
</feature>
<evidence type="ECO:0000313" key="8">
    <source>
        <dbReference type="Proteomes" id="UP000030401"/>
    </source>
</evidence>
<keyword evidence="3" id="KW-0735">Signal-anchor</keyword>
<dbReference type="PANTHER" id="PTHR33392">
    <property type="entry name" value="POLYISOPRENYL-TEICHOIC ACID--PEPTIDOGLYCAN TEICHOIC ACID TRANSFERASE TAGU"/>
    <property type="match status" value="1"/>
</dbReference>
<proteinExistence type="inferred from homology"/>
<protein>
    <recommendedName>
        <fullName evidence="6">Cell envelope-related transcriptional attenuator domain-containing protein</fullName>
    </recommendedName>
</protein>
<dbReference type="STRING" id="1385512.N784_05345"/>
<reference evidence="7 8" key="1">
    <citation type="submission" date="2013-08" db="EMBL/GenBank/DDBJ databases">
        <authorList>
            <person name="Huang J."/>
            <person name="Wang G."/>
        </authorList>
    </citation>
    <scope>NUCLEOTIDE SEQUENCE [LARGE SCALE GENOMIC DNA]</scope>
    <source>
        <strain evidence="7 8">JSM 072002</strain>
    </source>
</reference>
<dbReference type="GO" id="GO:0071555">
    <property type="term" value="P:cell wall organization"/>
    <property type="evidence" value="ECO:0007669"/>
    <property type="project" value="UniProtKB-KW"/>
</dbReference>
<evidence type="ECO:0000256" key="5">
    <source>
        <dbReference type="SAM" id="MobiDB-lite"/>
    </source>
</evidence>
<evidence type="ECO:0000256" key="3">
    <source>
        <dbReference type="ARBA" id="ARBA00022968"/>
    </source>
</evidence>
<dbReference type="Pfam" id="PF03816">
    <property type="entry name" value="LytR_cpsA_psr"/>
    <property type="match status" value="1"/>
</dbReference>
<dbReference type="NCBIfam" id="TIGR00350">
    <property type="entry name" value="lytR_cpsA_psr"/>
    <property type="match status" value="1"/>
</dbReference>
<feature type="compositionally biased region" description="Acidic residues" evidence="5">
    <location>
        <begin position="328"/>
        <end position="352"/>
    </location>
</feature>
<evidence type="ECO:0000313" key="7">
    <source>
        <dbReference type="EMBL" id="KGX86377.1"/>
    </source>
</evidence>
<feature type="region of interest" description="Disordered" evidence="5">
    <location>
        <begin position="328"/>
        <end position="376"/>
    </location>
</feature>
<dbReference type="Proteomes" id="UP000030401">
    <property type="component" value="Unassembled WGS sequence"/>
</dbReference>
<feature type="domain" description="Cell envelope-related transcriptional attenuator" evidence="6">
    <location>
        <begin position="94"/>
        <end position="244"/>
    </location>
</feature>
<comment type="caution">
    <text evidence="7">The sequence shown here is derived from an EMBL/GenBank/DDBJ whole genome shotgun (WGS) entry which is preliminary data.</text>
</comment>
<organism evidence="7 8">
    <name type="scientific">Pontibacillus litoralis JSM 072002</name>
    <dbReference type="NCBI Taxonomy" id="1385512"/>
    <lineage>
        <taxon>Bacteria</taxon>
        <taxon>Bacillati</taxon>
        <taxon>Bacillota</taxon>
        <taxon>Bacilli</taxon>
        <taxon>Bacillales</taxon>
        <taxon>Bacillaceae</taxon>
        <taxon>Pontibacillus</taxon>
    </lineage>
</organism>
<evidence type="ECO:0000256" key="1">
    <source>
        <dbReference type="ARBA" id="ARBA00006068"/>
    </source>
</evidence>
<comment type="similarity">
    <text evidence="1">Belongs to the LytR/CpsA/Psr (LCP) family.</text>
</comment>